<dbReference type="Gene3D" id="2.40.50.100">
    <property type="match status" value="1"/>
</dbReference>
<comment type="caution">
    <text evidence="2">The sequence shown here is derived from an EMBL/GenBank/DDBJ whole genome shotgun (WGS) entry which is preliminary data.</text>
</comment>
<organism evidence="2 3">
    <name type="scientific">Marinomonas transparens</name>
    <dbReference type="NCBI Taxonomy" id="2795388"/>
    <lineage>
        <taxon>Bacteria</taxon>
        <taxon>Pseudomonadati</taxon>
        <taxon>Pseudomonadota</taxon>
        <taxon>Gammaproteobacteria</taxon>
        <taxon>Oceanospirillales</taxon>
        <taxon>Oceanospirillaceae</taxon>
        <taxon>Marinomonas</taxon>
    </lineage>
</organism>
<evidence type="ECO:0000256" key="1">
    <source>
        <dbReference type="SAM" id="MobiDB-lite"/>
    </source>
</evidence>
<dbReference type="InterPro" id="IPR011053">
    <property type="entry name" value="Single_hybrid_motif"/>
</dbReference>
<dbReference type="Proteomes" id="UP000628710">
    <property type="component" value="Unassembled WGS sequence"/>
</dbReference>
<accession>A0A934N356</accession>
<gene>
    <name evidence="2" type="ORF">I8J31_13085</name>
</gene>
<evidence type="ECO:0000313" key="3">
    <source>
        <dbReference type="Proteomes" id="UP000628710"/>
    </source>
</evidence>
<reference evidence="2" key="1">
    <citation type="submission" date="2020-12" db="EMBL/GenBank/DDBJ databases">
        <title>Marinomonas arctica sp. nov., a psychrotolerant bacterium isolated from the Arctic.</title>
        <authorList>
            <person name="Zhang Y."/>
        </authorList>
    </citation>
    <scope>NUCLEOTIDE SEQUENCE</scope>
    <source>
        <strain evidence="2">C1424</strain>
    </source>
</reference>
<dbReference type="EMBL" id="JAEMNX010000015">
    <property type="protein sequence ID" value="MBJ7538613.1"/>
    <property type="molecule type" value="Genomic_DNA"/>
</dbReference>
<feature type="compositionally biased region" description="Basic and acidic residues" evidence="1">
    <location>
        <begin position="31"/>
        <end position="44"/>
    </location>
</feature>
<feature type="compositionally biased region" description="Polar residues" evidence="1">
    <location>
        <begin position="45"/>
        <end position="54"/>
    </location>
</feature>
<evidence type="ECO:0008006" key="4">
    <source>
        <dbReference type="Google" id="ProtNLM"/>
    </source>
</evidence>
<keyword evidence="3" id="KW-1185">Reference proteome</keyword>
<evidence type="ECO:0000313" key="2">
    <source>
        <dbReference type="EMBL" id="MBJ7538613.1"/>
    </source>
</evidence>
<dbReference type="SUPFAM" id="SSF51230">
    <property type="entry name" value="Single hybrid motif"/>
    <property type="match status" value="1"/>
</dbReference>
<proteinExistence type="predicted"/>
<sequence>MLADSELAQLKLETPSSAIHLKRGGQGICPRDTEHTRLSGDKASRQSLNKNTGSESILSPTVGVFHLLNGPLVYPRPVEAGELLAILHIGVLQRPIRAPMKAMVTGISVTDGETVDYGTVLFQLQPAT</sequence>
<dbReference type="AlphaFoldDB" id="A0A934N356"/>
<feature type="region of interest" description="Disordered" evidence="1">
    <location>
        <begin position="21"/>
        <end position="54"/>
    </location>
</feature>
<name>A0A934N356_9GAMM</name>
<protein>
    <recommendedName>
        <fullName evidence="4">Acetyl-CoA carboxylase biotin carboxyl carrier protein subunit</fullName>
    </recommendedName>
</protein>